<dbReference type="PANTHER" id="PTHR13833:SF71">
    <property type="entry name" value="NHL DOMAIN-CONTAINING PROTEIN"/>
    <property type="match status" value="1"/>
</dbReference>
<sequence>MKLKKFEYAVAVAVLALVAGCGGGGGGGGGSATTPPPAGSTPPATPGQTDFTVGGTVTGLRAGATVTLANGADTLPVGANGSFVFPTTLKSGAAYEIKVTPPGGYTCKATGASGAVGTANVAAAVDCAPNVLAGVVGSLQEPVAVTSDGKGTVYVLDAGLHGVQKLDAAGALAMLAGGTGQPGLVDAKGSAARFWLDGDDNNGATVDSQGNLFIMDGCNGAIRKMTPDGVVSTLAGNGTTACYNVATPAVKADGTGAAARFEKPTSMASDGAGGVIVIDANAGLTVRRVNSAGVVVTTDYANPDPSQPTISLRTITRAENGTVYIADANNRIWRDVNGSLVLHAGSLVGGSAQNGTGANARFVAITGMTTTPNGDLYVSDFASVRKVTPSGVVTTLAGSATRGDKDGVGSAAEFGNLLSIGFDGTNLFVVDSGQEVLRRITLDGAVTTVAATPAVRKTINGDAGSARFGSFSSLAADAEGNLYFVDPVTHVLRKATPAGVVTTVAGVVGSAGLDNGPVATAKLAAPTRVATGRDGSIWVAQSLGLRRIKDGTVTTANASVRPIGLTVDNEHNAIVVTGAGTGEVLRVTPAGVTTKLVDKAQIQALVGANANFVPQSVAVDAAGNIYIGDTGTVAVYKLTPGGALTVFAGTPFKETGNVDGAVNVATLGFYEVDHLAVDEKGFLYLSGSGNVRLISPAGVVSTPNFVWGSAPIGAITYNKGKLIGMTRYAVVQQYFTP</sequence>
<feature type="region of interest" description="Disordered" evidence="1">
    <location>
        <begin position="26"/>
        <end position="48"/>
    </location>
</feature>
<organism evidence="3 4">
    <name type="scientific">Massilia jejuensis</name>
    <dbReference type="NCBI Taxonomy" id="648894"/>
    <lineage>
        <taxon>Bacteria</taxon>
        <taxon>Pseudomonadati</taxon>
        <taxon>Pseudomonadota</taxon>
        <taxon>Betaproteobacteria</taxon>
        <taxon>Burkholderiales</taxon>
        <taxon>Oxalobacteraceae</taxon>
        <taxon>Telluria group</taxon>
        <taxon>Massilia</taxon>
    </lineage>
</organism>
<protein>
    <recommendedName>
        <fullName evidence="5">NHL repeat-containing protein</fullName>
    </recommendedName>
</protein>
<keyword evidence="2" id="KW-0732">Signal</keyword>
<name>A0ABW0PJS8_9BURK</name>
<evidence type="ECO:0000313" key="3">
    <source>
        <dbReference type="EMBL" id="MFC5512740.1"/>
    </source>
</evidence>
<dbReference type="Proteomes" id="UP001596031">
    <property type="component" value="Unassembled WGS sequence"/>
</dbReference>
<proteinExistence type="predicted"/>
<reference evidence="4" key="1">
    <citation type="journal article" date="2019" name="Int. J. Syst. Evol. Microbiol.">
        <title>The Global Catalogue of Microorganisms (GCM) 10K type strain sequencing project: providing services to taxonomists for standard genome sequencing and annotation.</title>
        <authorList>
            <consortium name="The Broad Institute Genomics Platform"/>
            <consortium name="The Broad Institute Genome Sequencing Center for Infectious Disease"/>
            <person name="Wu L."/>
            <person name="Ma J."/>
        </authorList>
    </citation>
    <scope>NUCLEOTIDE SEQUENCE [LARGE SCALE GENOMIC DNA]</scope>
    <source>
        <strain evidence="4">CCUG 38813</strain>
    </source>
</reference>
<dbReference type="InterPro" id="IPR011042">
    <property type="entry name" value="6-blade_b-propeller_TolB-like"/>
</dbReference>
<evidence type="ECO:0000256" key="2">
    <source>
        <dbReference type="SAM" id="SignalP"/>
    </source>
</evidence>
<dbReference type="EMBL" id="JBHSMS010000053">
    <property type="protein sequence ID" value="MFC5512740.1"/>
    <property type="molecule type" value="Genomic_DNA"/>
</dbReference>
<evidence type="ECO:0000256" key="1">
    <source>
        <dbReference type="SAM" id="MobiDB-lite"/>
    </source>
</evidence>
<feature type="chain" id="PRO_5047421766" description="NHL repeat-containing protein" evidence="2">
    <location>
        <begin position="25"/>
        <end position="737"/>
    </location>
</feature>
<dbReference type="SUPFAM" id="SSF101898">
    <property type="entry name" value="NHL repeat"/>
    <property type="match status" value="2"/>
</dbReference>
<comment type="caution">
    <text evidence="3">The sequence shown here is derived from an EMBL/GenBank/DDBJ whole genome shotgun (WGS) entry which is preliminary data.</text>
</comment>
<dbReference type="RefSeq" id="WP_379723574.1">
    <property type="nucleotide sequence ID" value="NZ_JBHSMS010000053.1"/>
</dbReference>
<evidence type="ECO:0000313" key="4">
    <source>
        <dbReference type="Proteomes" id="UP001596031"/>
    </source>
</evidence>
<feature type="compositionally biased region" description="Pro residues" evidence="1">
    <location>
        <begin position="34"/>
        <end position="45"/>
    </location>
</feature>
<gene>
    <name evidence="3" type="ORF">ACFPOU_16650</name>
</gene>
<dbReference type="PROSITE" id="PS51257">
    <property type="entry name" value="PROKAR_LIPOPROTEIN"/>
    <property type="match status" value="1"/>
</dbReference>
<evidence type="ECO:0008006" key="5">
    <source>
        <dbReference type="Google" id="ProtNLM"/>
    </source>
</evidence>
<accession>A0ABW0PJS8</accession>
<dbReference type="Gene3D" id="2.120.10.30">
    <property type="entry name" value="TolB, C-terminal domain"/>
    <property type="match status" value="4"/>
</dbReference>
<feature type="signal peptide" evidence="2">
    <location>
        <begin position="1"/>
        <end position="24"/>
    </location>
</feature>
<keyword evidence="4" id="KW-1185">Reference proteome</keyword>
<dbReference type="PANTHER" id="PTHR13833">
    <property type="match status" value="1"/>
</dbReference>